<evidence type="ECO:0000313" key="1">
    <source>
        <dbReference type="EnsemblPlants" id="AUR62027191-RA:cds"/>
    </source>
</evidence>
<name>A0A803MCJ8_CHEQI</name>
<dbReference type="InterPro" id="IPR011009">
    <property type="entry name" value="Kinase-like_dom_sf"/>
</dbReference>
<proteinExistence type="predicted"/>
<dbReference type="AlphaFoldDB" id="A0A803MCJ8"/>
<keyword evidence="2" id="KW-1185">Reference proteome</keyword>
<dbReference type="Gramene" id="AUR62027191-RA">
    <property type="protein sequence ID" value="AUR62027191-RA:cds"/>
    <property type="gene ID" value="AUR62027191"/>
</dbReference>
<reference evidence="1" key="1">
    <citation type="journal article" date="2017" name="Nature">
        <title>The genome of Chenopodium quinoa.</title>
        <authorList>
            <person name="Jarvis D.E."/>
            <person name="Ho Y.S."/>
            <person name="Lightfoot D.J."/>
            <person name="Schmoeckel S.M."/>
            <person name="Li B."/>
            <person name="Borm T.J.A."/>
            <person name="Ohyanagi H."/>
            <person name="Mineta K."/>
            <person name="Michell C.T."/>
            <person name="Saber N."/>
            <person name="Kharbatia N.M."/>
            <person name="Rupper R.R."/>
            <person name="Sharp A.R."/>
            <person name="Dally N."/>
            <person name="Boughton B.A."/>
            <person name="Woo Y.H."/>
            <person name="Gao G."/>
            <person name="Schijlen E.G.W.M."/>
            <person name="Guo X."/>
            <person name="Momin A.A."/>
            <person name="Negrao S."/>
            <person name="Al-Babili S."/>
            <person name="Gehring C."/>
            <person name="Roessner U."/>
            <person name="Jung C."/>
            <person name="Murphy K."/>
            <person name="Arold S.T."/>
            <person name="Gojobori T."/>
            <person name="van der Linden C.G."/>
            <person name="van Loo E.N."/>
            <person name="Jellen E.N."/>
            <person name="Maughan P.J."/>
            <person name="Tester M."/>
        </authorList>
    </citation>
    <scope>NUCLEOTIDE SEQUENCE [LARGE SCALE GENOMIC DNA]</scope>
    <source>
        <strain evidence="1">cv. PI 614886</strain>
    </source>
</reference>
<dbReference type="InterPro" id="IPR051564">
    <property type="entry name" value="LRR_receptor-like_kinase"/>
</dbReference>
<dbReference type="PANTHER" id="PTHR48055:SF55">
    <property type="entry name" value="PROTEIN KINASE DOMAIN-CONTAINING PROTEIN"/>
    <property type="match status" value="1"/>
</dbReference>
<dbReference type="OMA" id="NISEYGM"/>
<sequence length="84" mass="9337">MLLPEYGLGSMVSEEGDIYSYGIVLLEMMTAKTPTDRMFGGDLDLHKYAKSALLTDQLSKIIDPRLLDDSIGARNRNQDETLLA</sequence>
<organism evidence="1 2">
    <name type="scientific">Chenopodium quinoa</name>
    <name type="common">Quinoa</name>
    <dbReference type="NCBI Taxonomy" id="63459"/>
    <lineage>
        <taxon>Eukaryota</taxon>
        <taxon>Viridiplantae</taxon>
        <taxon>Streptophyta</taxon>
        <taxon>Embryophyta</taxon>
        <taxon>Tracheophyta</taxon>
        <taxon>Spermatophyta</taxon>
        <taxon>Magnoliopsida</taxon>
        <taxon>eudicotyledons</taxon>
        <taxon>Gunneridae</taxon>
        <taxon>Pentapetalae</taxon>
        <taxon>Caryophyllales</taxon>
        <taxon>Chenopodiaceae</taxon>
        <taxon>Chenopodioideae</taxon>
        <taxon>Atripliceae</taxon>
        <taxon>Chenopodium</taxon>
    </lineage>
</organism>
<dbReference type="GO" id="GO:0016020">
    <property type="term" value="C:membrane"/>
    <property type="evidence" value="ECO:0007669"/>
    <property type="project" value="TreeGrafter"/>
</dbReference>
<evidence type="ECO:0008006" key="3">
    <source>
        <dbReference type="Google" id="ProtNLM"/>
    </source>
</evidence>
<reference evidence="1" key="2">
    <citation type="submission" date="2021-03" db="UniProtKB">
        <authorList>
            <consortium name="EnsemblPlants"/>
        </authorList>
    </citation>
    <scope>IDENTIFICATION</scope>
</reference>
<dbReference type="PANTHER" id="PTHR48055">
    <property type="entry name" value="LEUCINE-RICH REPEAT RECEPTOR PROTEIN KINASE EMS1"/>
    <property type="match status" value="1"/>
</dbReference>
<evidence type="ECO:0000313" key="2">
    <source>
        <dbReference type="Proteomes" id="UP000596660"/>
    </source>
</evidence>
<protein>
    <recommendedName>
        <fullName evidence="3">Protein kinase domain-containing protein</fullName>
    </recommendedName>
</protein>
<dbReference type="Gene3D" id="1.10.510.10">
    <property type="entry name" value="Transferase(Phosphotransferase) domain 1"/>
    <property type="match status" value="1"/>
</dbReference>
<dbReference type="SUPFAM" id="SSF56112">
    <property type="entry name" value="Protein kinase-like (PK-like)"/>
    <property type="match status" value="1"/>
</dbReference>
<dbReference type="Proteomes" id="UP000596660">
    <property type="component" value="Unplaced"/>
</dbReference>
<dbReference type="EnsemblPlants" id="AUR62027191-RA">
    <property type="protein sequence ID" value="AUR62027191-RA:cds"/>
    <property type="gene ID" value="AUR62027191"/>
</dbReference>
<accession>A0A803MCJ8</accession>